<dbReference type="AlphaFoldDB" id="A0A5D2PF95"/>
<evidence type="ECO:0000313" key="2">
    <source>
        <dbReference type="Proteomes" id="UP000322667"/>
    </source>
</evidence>
<dbReference type="EMBL" id="CM017617">
    <property type="protein sequence ID" value="TYI14837.1"/>
    <property type="molecule type" value="Genomic_DNA"/>
</dbReference>
<gene>
    <name evidence="1" type="ORF">ES332_A08G148800v1</name>
</gene>
<organism evidence="1 2">
    <name type="scientific">Gossypium tomentosum</name>
    <name type="common">Hawaiian cotton</name>
    <name type="synonym">Gossypium sandvicense</name>
    <dbReference type="NCBI Taxonomy" id="34277"/>
    <lineage>
        <taxon>Eukaryota</taxon>
        <taxon>Viridiplantae</taxon>
        <taxon>Streptophyta</taxon>
        <taxon>Embryophyta</taxon>
        <taxon>Tracheophyta</taxon>
        <taxon>Spermatophyta</taxon>
        <taxon>Magnoliopsida</taxon>
        <taxon>eudicotyledons</taxon>
        <taxon>Gunneridae</taxon>
        <taxon>Pentapetalae</taxon>
        <taxon>rosids</taxon>
        <taxon>malvids</taxon>
        <taxon>Malvales</taxon>
        <taxon>Malvaceae</taxon>
        <taxon>Malvoideae</taxon>
        <taxon>Gossypium</taxon>
    </lineage>
</organism>
<sequence length="155" mass="17806">MIENAKSGSKRCRWWDPISENPIGKQLYPKTSYLFNAPAQLFNSRTLQIPQNLLAFCYTFPRDHFNSSIWSLWPSPFQNSSNMLRNSSIQATFSWITDFETKISPRVSRTSSPEADLERCWSLPSSFDLHAIDSCLTRKAKSHKKIIGTVLLFLA</sequence>
<accession>A0A5D2PF95</accession>
<dbReference type="Proteomes" id="UP000322667">
    <property type="component" value="Chromosome A08"/>
</dbReference>
<reference evidence="1 2" key="1">
    <citation type="submission" date="2019-07" db="EMBL/GenBank/DDBJ databases">
        <title>WGS assembly of Gossypium tomentosum.</title>
        <authorList>
            <person name="Chen Z.J."/>
            <person name="Sreedasyam A."/>
            <person name="Ando A."/>
            <person name="Song Q."/>
            <person name="De L."/>
            <person name="Hulse-Kemp A."/>
            <person name="Ding M."/>
            <person name="Ye W."/>
            <person name="Kirkbride R."/>
            <person name="Jenkins J."/>
            <person name="Plott C."/>
            <person name="Lovell J."/>
            <person name="Lin Y.-M."/>
            <person name="Vaughn R."/>
            <person name="Liu B."/>
            <person name="Li W."/>
            <person name="Simpson S."/>
            <person name="Scheffler B."/>
            <person name="Saski C."/>
            <person name="Grover C."/>
            <person name="Hu G."/>
            <person name="Conover J."/>
            <person name="Carlson J."/>
            <person name="Shu S."/>
            <person name="Boston L."/>
            <person name="Williams M."/>
            <person name="Peterson D."/>
            <person name="Mcgee K."/>
            <person name="Jones D."/>
            <person name="Wendel J."/>
            <person name="Stelly D."/>
            <person name="Grimwood J."/>
            <person name="Schmutz J."/>
        </authorList>
    </citation>
    <scope>NUCLEOTIDE SEQUENCE [LARGE SCALE GENOMIC DNA]</scope>
    <source>
        <strain evidence="1">7179.01</strain>
    </source>
</reference>
<evidence type="ECO:0000313" key="1">
    <source>
        <dbReference type="EMBL" id="TYI14837.1"/>
    </source>
</evidence>
<proteinExistence type="predicted"/>
<keyword evidence="2" id="KW-1185">Reference proteome</keyword>
<protein>
    <submittedName>
        <fullName evidence="1">Uncharacterized protein</fullName>
    </submittedName>
</protein>
<name>A0A5D2PF95_GOSTO</name>